<dbReference type="Proteomes" id="UP000314983">
    <property type="component" value="Chromosome 11"/>
</dbReference>
<dbReference type="InterPro" id="IPR036179">
    <property type="entry name" value="Ig-like_dom_sf"/>
</dbReference>
<dbReference type="PANTHER" id="PTHR23267">
    <property type="entry name" value="IMMUNOGLOBULIN LIGHT CHAIN"/>
    <property type="match status" value="1"/>
</dbReference>
<accession>A0AAY5EHE9</accession>
<dbReference type="PROSITE" id="PS50835">
    <property type="entry name" value="IG_LIKE"/>
    <property type="match status" value="1"/>
</dbReference>
<reference evidence="3" key="3">
    <citation type="submission" date="2025-09" db="UniProtKB">
        <authorList>
            <consortium name="Ensembl"/>
        </authorList>
    </citation>
    <scope>IDENTIFICATION</scope>
</reference>
<dbReference type="GeneTree" id="ENSGT00940000153120"/>
<feature type="signal peptide" evidence="1">
    <location>
        <begin position="1"/>
        <end position="20"/>
    </location>
</feature>
<evidence type="ECO:0000313" key="3">
    <source>
        <dbReference type="Ensembl" id="ENSEEEP00000056335.1"/>
    </source>
</evidence>
<dbReference type="SMART" id="SM00406">
    <property type="entry name" value="IGv"/>
    <property type="match status" value="1"/>
</dbReference>
<name>A0AAY5EHE9_ELEEL</name>
<keyword evidence="1" id="KW-0732">Signal</keyword>
<proteinExistence type="predicted"/>
<reference evidence="3 4" key="1">
    <citation type="submission" date="2020-05" db="EMBL/GenBank/DDBJ databases">
        <title>Electrophorus electricus (electric eel) genome, fEleEle1, primary haplotype.</title>
        <authorList>
            <person name="Myers G."/>
            <person name="Meyer A."/>
            <person name="Fedrigo O."/>
            <person name="Formenti G."/>
            <person name="Rhie A."/>
            <person name="Tracey A."/>
            <person name="Sims Y."/>
            <person name="Jarvis E.D."/>
        </authorList>
    </citation>
    <scope>NUCLEOTIDE SEQUENCE [LARGE SCALE GENOMIC DNA]</scope>
</reference>
<dbReference type="SUPFAM" id="SSF48726">
    <property type="entry name" value="Immunoglobulin"/>
    <property type="match status" value="1"/>
</dbReference>
<evidence type="ECO:0000313" key="4">
    <source>
        <dbReference type="Proteomes" id="UP000314983"/>
    </source>
</evidence>
<dbReference type="InterPro" id="IPR013783">
    <property type="entry name" value="Ig-like_fold"/>
</dbReference>
<dbReference type="InterPro" id="IPR007110">
    <property type="entry name" value="Ig-like_dom"/>
</dbReference>
<dbReference type="Ensembl" id="ENSEEET00000058918.1">
    <property type="protein sequence ID" value="ENSEEEP00000056335.1"/>
    <property type="gene ID" value="ENSEEEG00000026721.1"/>
</dbReference>
<keyword evidence="4" id="KW-1185">Reference proteome</keyword>
<sequence length="134" mass="14801">MMFFSPASLIGLLLTVTGLAAYTLSQEKSKSVKLGDTVKILCTAQDDQHYISWYRQKTGSAPEFLLRNNIRASGLPRRFTYTDSGTQDYLNINGVESQDEAVYYCACVSCGSAYGAAFQWSAHTNIYSADFPLP</sequence>
<dbReference type="InterPro" id="IPR013106">
    <property type="entry name" value="Ig_V-set"/>
</dbReference>
<dbReference type="InterPro" id="IPR050150">
    <property type="entry name" value="IgV_Light_Chain"/>
</dbReference>
<protein>
    <recommendedName>
        <fullName evidence="2">Ig-like domain-containing protein</fullName>
    </recommendedName>
</protein>
<dbReference type="AlphaFoldDB" id="A0AAY5EHE9"/>
<dbReference type="Gene3D" id="2.60.40.10">
    <property type="entry name" value="Immunoglobulins"/>
    <property type="match status" value="1"/>
</dbReference>
<dbReference type="Pfam" id="PF07686">
    <property type="entry name" value="V-set"/>
    <property type="match status" value="1"/>
</dbReference>
<evidence type="ECO:0000259" key="2">
    <source>
        <dbReference type="PROSITE" id="PS50835"/>
    </source>
</evidence>
<dbReference type="InterPro" id="IPR003599">
    <property type="entry name" value="Ig_sub"/>
</dbReference>
<reference evidence="3" key="2">
    <citation type="submission" date="2025-08" db="UniProtKB">
        <authorList>
            <consortium name="Ensembl"/>
        </authorList>
    </citation>
    <scope>IDENTIFICATION</scope>
</reference>
<dbReference type="SMART" id="SM00409">
    <property type="entry name" value="IG"/>
    <property type="match status" value="1"/>
</dbReference>
<organism evidence="3 4">
    <name type="scientific">Electrophorus electricus</name>
    <name type="common">Electric eel</name>
    <name type="synonym">Gymnotus electricus</name>
    <dbReference type="NCBI Taxonomy" id="8005"/>
    <lineage>
        <taxon>Eukaryota</taxon>
        <taxon>Metazoa</taxon>
        <taxon>Chordata</taxon>
        <taxon>Craniata</taxon>
        <taxon>Vertebrata</taxon>
        <taxon>Euteleostomi</taxon>
        <taxon>Actinopterygii</taxon>
        <taxon>Neopterygii</taxon>
        <taxon>Teleostei</taxon>
        <taxon>Ostariophysi</taxon>
        <taxon>Gymnotiformes</taxon>
        <taxon>Gymnotoidei</taxon>
        <taxon>Gymnotidae</taxon>
        <taxon>Electrophorus</taxon>
    </lineage>
</organism>
<evidence type="ECO:0000256" key="1">
    <source>
        <dbReference type="SAM" id="SignalP"/>
    </source>
</evidence>
<feature type="chain" id="PRO_5044214398" description="Ig-like domain-containing protein" evidence="1">
    <location>
        <begin position="21"/>
        <end position="134"/>
    </location>
</feature>
<feature type="domain" description="Ig-like" evidence="2">
    <location>
        <begin position="6"/>
        <end position="105"/>
    </location>
</feature>